<keyword evidence="1" id="KW-1133">Transmembrane helix</keyword>
<protein>
    <recommendedName>
        <fullName evidence="4">DUF3784 domain-containing protein</fullName>
    </recommendedName>
</protein>
<feature type="transmembrane region" description="Helical" evidence="1">
    <location>
        <begin position="87"/>
        <end position="107"/>
    </location>
</feature>
<evidence type="ECO:0000256" key="1">
    <source>
        <dbReference type="SAM" id="Phobius"/>
    </source>
</evidence>
<dbReference type="Proteomes" id="UP000199428">
    <property type="component" value="Unassembled WGS sequence"/>
</dbReference>
<gene>
    <name evidence="2" type="ORF">SAMN02910350_01090</name>
</gene>
<evidence type="ECO:0000313" key="2">
    <source>
        <dbReference type="EMBL" id="SCZ78044.1"/>
    </source>
</evidence>
<feature type="transmembrane region" description="Helical" evidence="1">
    <location>
        <begin position="6"/>
        <end position="25"/>
    </location>
</feature>
<proteinExistence type="predicted"/>
<name>A0A1G5RV99_PSEXY</name>
<keyword evidence="1" id="KW-0472">Membrane</keyword>
<keyword evidence="1" id="KW-0812">Transmembrane</keyword>
<dbReference type="RefSeq" id="WP_090161942.1">
    <property type="nucleotide sequence ID" value="NZ_FMWK01000004.1"/>
</dbReference>
<accession>A0A1G5RV99</accession>
<evidence type="ECO:0000313" key="3">
    <source>
        <dbReference type="Proteomes" id="UP000199428"/>
    </source>
</evidence>
<dbReference type="EMBL" id="FMWK01000004">
    <property type="protein sequence ID" value="SCZ78044.1"/>
    <property type="molecule type" value="Genomic_DNA"/>
</dbReference>
<sequence>MTMNFFSIFDAIISLLGVYLVFAGVKGYKRGEVDPMVITTEELTRCGDIKGLSAYLMPKVAIFGGFCMLFGAQGLLNDSQVFEFPKYVNVVFLVAFVIVWILFSAAIHKAKKQYIH</sequence>
<feature type="transmembrane region" description="Helical" evidence="1">
    <location>
        <begin position="55"/>
        <end position="75"/>
    </location>
</feature>
<dbReference type="AlphaFoldDB" id="A0A1G5RV99"/>
<organism evidence="2 3">
    <name type="scientific">Pseudobutyrivibrio xylanivorans</name>
    <dbReference type="NCBI Taxonomy" id="185007"/>
    <lineage>
        <taxon>Bacteria</taxon>
        <taxon>Bacillati</taxon>
        <taxon>Bacillota</taxon>
        <taxon>Clostridia</taxon>
        <taxon>Lachnospirales</taxon>
        <taxon>Lachnospiraceae</taxon>
        <taxon>Pseudobutyrivibrio</taxon>
    </lineage>
</organism>
<evidence type="ECO:0008006" key="4">
    <source>
        <dbReference type="Google" id="ProtNLM"/>
    </source>
</evidence>
<reference evidence="2 3" key="1">
    <citation type="submission" date="2016-10" db="EMBL/GenBank/DDBJ databases">
        <authorList>
            <person name="de Groot N.N."/>
        </authorList>
    </citation>
    <scope>NUCLEOTIDE SEQUENCE [LARGE SCALE GENOMIC DNA]</scope>
    <source>
        <strain evidence="2 3">DSM 10317</strain>
    </source>
</reference>